<keyword evidence="9" id="KW-0325">Glycoprotein</keyword>
<sequence>MSFFSSLRRVNKVYPNPNQFLAVDNLRVLNSTPNGFQNVFSAPSTRQIGTDRFVPGYNLPNNRFVPSSDINRVMRNNDTAGMRNIFTSADNSQLNSLGQLRRVDNIPDAGLHAAFLRRQGVKTNYPSTNTRTPGGVEGVLATNPRLHDRLNGLKSVGTALLIGGGVYLVFSAATLVQDLVSALNRVGGSYYVVGSNGGDSSSVCLLTHRTCQLDTSNLSDVSVCQFDPLLPDDSAGQRAICNGFNYEREQSVCRASDPYADPDSPQYVDISDLPAGHTLMCLEPYNLGDLIGDLGLDHLLGEEGLVAKSSNNSKDLSSKLWPLLVALIGIFAVVLILVFVFKRLLNKQTVDIRANA</sequence>
<keyword evidence="6" id="KW-0426">Late protein</keyword>
<proteinExistence type="inferred from homology"/>
<feature type="transmembrane region" description="Helical" evidence="10">
    <location>
        <begin position="320"/>
        <end position="341"/>
    </location>
</feature>
<evidence type="ECO:0000256" key="2">
    <source>
        <dbReference type="ARBA" id="ARBA00008534"/>
    </source>
</evidence>
<comment type="similarity">
    <text evidence="2">Belongs to the baculoviridae E56 family.</text>
</comment>
<evidence type="ECO:0000256" key="3">
    <source>
        <dbReference type="ARBA" id="ARBA00022692"/>
    </source>
</evidence>
<evidence type="ECO:0000256" key="1">
    <source>
        <dbReference type="ARBA" id="ARBA00004182"/>
    </source>
</evidence>
<dbReference type="EMBL" id="MN661137">
    <property type="protein sequence ID" value="QIT08057.1"/>
    <property type="molecule type" value="Genomic_DNA"/>
</dbReference>
<organismHost>
    <name type="scientific">Lepidoptera</name>
    <name type="common">moths &amp; butterflies</name>
    <dbReference type="NCBI Taxonomy" id="7088"/>
</organismHost>
<dbReference type="GO" id="GO:0055036">
    <property type="term" value="C:virion membrane"/>
    <property type="evidence" value="ECO:0007669"/>
    <property type="project" value="UniProtKB-SubCell"/>
</dbReference>
<name>A0A0A0YZ09_NPVLD</name>
<keyword evidence="3 10" id="KW-0812">Transmembrane</keyword>
<evidence type="ECO:0000256" key="10">
    <source>
        <dbReference type="SAM" id="Phobius"/>
    </source>
</evidence>
<evidence type="ECO:0000256" key="4">
    <source>
        <dbReference type="ARBA" id="ARBA00022844"/>
    </source>
</evidence>
<organism evidence="11">
    <name type="scientific">Lymantria dispar multicapsid nuclear polyhedrosis virus</name>
    <name type="common">LdMNPV</name>
    <dbReference type="NCBI Taxonomy" id="10449"/>
    <lineage>
        <taxon>Viruses</taxon>
        <taxon>Viruses incertae sedis</taxon>
        <taxon>Naldaviricetes</taxon>
        <taxon>Lefavirales</taxon>
        <taxon>Baculoviridae</taxon>
        <taxon>Alphabaculovirus</taxon>
        <taxon>Alphabaculovirus lydisparis</taxon>
    </lineage>
</organism>
<keyword evidence="8 10" id="KW-0472">Membrane</keyword>
<dbReference type="Pfam" id="PF04639">
    <property type="entry name" value="Baculo_E56"/>
    <property type="match status" value="1"/>
</dbReference>
<comment type="subcellular location">
    <subcellularLocation>
        <location evidence="1">Virion membrane</location>
    </subcellularLocation>
</comment>
<evidence type="ECO:0000256" key="5">
    <source>
        <dbReference type="ARBA" id="ARBA00022879"/>
    </source>
</evidence>
<protein>
    <submittedName>
        <fullName evidence="11">ODV-E56</fullName>
    </submittedName>
    <submittedName>
        <fullName evidence="12">Oclussion derived viral envelope 56 protein</fullName>
    </submittedName>
</protein>
<evidence type="ECO:0000256" key="8">
    <source>
        <dbReference type="ARBA" id="ARBA00023136"/>
    </source>
</evidence>
<dbReference type="InterPro" id="IPR006733">
    <property type="entry name" value="Baculo_ODV-E56"/>
</dbReference>
<reference evidence="12" key="2">
    <citation type="submission" date="2019-11" db="EMBL/GenBank/DDBJ databases">
        <title>Strain of Lymantria dispar multiple nucleopolyhedrovirus, used for insecticide preparation.</title>
        <authorList>
            <person name="Kolosov A.V."/>
            <person name="Moiseeva A.A."/>
            <person name="Okhlopkova O.V."/>
            <person name="Safatov A.S."/>
        </authorList>
    </citation>
    <scope>NUCLEOTIDE SEQUENCE</scope>
    <source>
        <strain evidence="12">NSh-07</strain>
    </source>
</reference>
<keyword evidence="5" id="KW-0261">Viral envelope protein</keyword>
<dbReference type="EMBL" id="KM386655">
    <property type="protein sequence ID" value="AIX47848.1"/>
    <property type="molecule type" value="Genomic_DNA"/>
</dbReference>
<evidence type="ECO:0000313" key="12">
    <source>
        <dbReference type="EMBL" id="QIT08057.1"/>
    </source>
</evidence>
<evidence type="ECO:0000256" key="9">
    <source>
        <dbReference type="ARBA" id="ARBA00023180"/>
    </source>
</evidence>
<keyword evidence="7 10" id="KW-1133">Transmembrane helix</keyword>
<dbReference type="GO" id="GO:0019031">
    <property type="term" value="C:viral envelope"/>
    <property type="evidence" value="ECO:0007669"/>
    <property type="project" value="UniProtKB-KW"/>
</dbReference>
<evidence type="ECO:0000313" key="11">
    <source>
        <dbReference type="EMBL" id="AIX47848.1"/>
    </source>
</evidence>
<accession>A0A0A0YZ09</accession>
<reference evidence="11" key="1">
    <citation type="journal article" date="2015" name="Genome Announc.">
        <title>Complete Genome Sequence of the Strain of Lymantria dispar Multiple Nucleopolyhedrovirus Found in the Gypsy Moth Biopesticide Virin-ENSh.</title>
        <authorList>
            <person name="Harrison R.L."/>
            <person name="Rowley D.L."/>
        </authorList>
    </citation>
    <scope>NUCLEOTIDE SEQUENCE</scope>
    <source>
        <strain evidence="11">3029</strain>
    </source>
</reference>
<keyword evidence="4" id="KW-0946">Virion</keyword>
<evidence type="ECO:0000256" key="7">
    <source>
        <dbReference type="ARBA" id="ARBA00022989"/>
    </source>
</evidence>
<evidence type="ECO:0000256" key="6">
    <source>
        <dbReference type="ARBA" id="ARBA00022921"/>
    </source>
</evidence>